<dbReference type="SUPFAM" id="SSF75615">
    <property type="entry name" value="Siroheme synthase middle domains-like"/>
    <property type="match status" value="1"/>
</dbReference>
<evidence type="ECO:0000259" key="14">
    <source>
        <dbReference type="Pfam" id="PF14824"/>
    </source>
</evidence>
<dbReference type="AlphaFoldDB" id="A0AA38LTG9"/>
<dbReference type="GO" id="GO:0043115">
    <property type="term" value="F:precorrin-2 dehydrogenase activity"/>
    <property type="evidence" value="ECO:0007669"/>
    <property type="project" value="UniProtKB-EC"/>
</dbReference>
<feature type="domain" description="Siroheme synthase central" evidence="14">
    <location>
        <begin position="365"/>
        <end position="389"/>
    </location>
</feature>
<keyword evidence="2" id="KW-0488">Methylation</keyword>
<dbReference type="EC" id="1.3.1.76" evidence="1"/>
<comment type="similarity">
    <text evidence="10">Belongs to the precorrin methyltransferase family.</text>
</comment>
<dbReference type="PANTHER" id="PTHR45790:SF6">
    <property type="entry name" value="UROPORPHYRINOGEN-III C-METHYLTRANSFERASE"/>
    <property type="match status" value="1"/>
</dbReference>
<evidence type="ECO:0000256" key="3">
    <source>
        <dbReference type="ARBA" id="ARBA00022603"/>
    </source>
</evidence>
<keyword evidence="5" id="KW-0949">S-adenosyl-L-methionine</keyword>
<dbReference type="InterPro" id="IPR028281">
    <property type="entry name" value="Sirohaem_synthase_central"/>
</dbReference>
<dbReference type="NCBIfam" id="TIGR01469">
    <property type="entry name" value="cobA_cysG_Cterm"/>
    <property type="match status" value="1"/>
</dbReference>
<keyword evidence="6" id="KW-0560">Oxidoreductase</keyword>
<feature type="transmembrane region" description="Helical" evidence="11">
    <location>
        <begin position="12"/>
        <end position="32"/>
    </location>
</feature>
<organism evidence="15 16">
    <name type="scientific">Dioszegia hungarica</name>
    <dbReference type="NCBI Taxonomy" id="4972"/>
    <lineage>
        <taxon>Eukaryota</taxon>
        <taxon>Fungi</taxon>
        <taxon>Dikarya</taxon>
        <taxon>Basidiomycota</taxon>
        <taxon>Agaricomycotina</taxon>
        <taxon>Tremellomycetes</taxon>
        <taxon>Tremellales</taxon>
        <taxon>Bulleribasidiaceae</taxon>
        <taxon>Dioszegia</taxon>
    </lineage>
</organism>
<dbReference type="Proteomes" id="UP001164286">
    <property type="component" value="Unassembled WGS sequence"/>
</dbReference>
<evidence type="ECO:0000256" key="2">
    <source>
        <dbReference type="ARBA" id="ARBA00022481"/>
    </source>
</evidence>
<feature type="domain" description="Siroheme biosynthesis protein Met8 C-terminal" evidence="13">
    <location>
        <begin position="424"/>
        <end position="473"/>
    </location>
</feature>
<dbReference type="GeneID" id="77725167"/>
<keyword evidence="16" id="KW-1185">Reference proteome</keyword>
<dbReference type="Pfam" id="PF00590">
    <property type="entry name" value="TP_methylase"/>
    <property type="match status" value="1"/>
</dbReference>
<dbReference type="Gene3D" id="3.30.950.10">
    <property type="entry name" value="Methyltransferase, Cobalt-precorrin-4 Transmethylase, Domain 2"/>
    <property type="match status" value="1"/>
</dbReference>
<keyword evidence="11" id="KW-0812">Transmembrane</keyword>
<keyword evidence="3 10" id="KW-0489">Methyltransferase</keyword>
<gene>
    <name evidence="15" type="ORF">MKK02DRAFT_18534</name>
</gene>
<dbReference type="Pfam" id="PF13241">
    <property type="entry name" value="NAD_binding_7"/>
    <property type="match status" value="1"/>
</dbReference>
<keyword evidence="4 10" id="KW-0808">Transferase</keyword>
<evidence type="ECO:0000256" key="9">
    <source>
        <dbReference type="ARBA" id="ARBA00035662"/>
    </source>
</evidence>
<protein>
    <recommendedName>
        <fullName evidence="1">precorrin-2 dehydrogenase</fullName>
        <ecNumber evidence="1">1.3.1.76</ecNumber>
    </recommendedName>
</protein>
<evidence type="ECO:0000256" key="11">
    <source>
        <dbReference type="SAM" id="Phobius"/>
    </source>
</evidence>
<proteinExistence type="inferred from homology"/>
<dbReference type="InterPro" id="IPR014777">
    <property type="entry name" value="4pyrrole_Mease_sub1"/>
</dbReference>
<dbReference type="Pfam" id="PF14824">
    <property type="entry name" value="Sirohm_synth_M"/>
    <property type="match status" value="1"/>
</dbReference>
<dbReference type="InterPro" id="IPR006366">
    <property type="entry name" value="CobA/CysG_C"/>
</dbReference>
<evidence type="ECO:0000256" key="8">
    <source>
        <dbReference type="ARBA" id="ARBA00023244"/>
    </source>
</evidence>
<evidence type="ECO:0000313" key="15">
    <source>
        <dbReference type="EMBL" id="KAI9633344.1"/>
    </source>
</evidence>
<evidence type="ECO:0000256" key="7">
    <source>
        <dbReference type="ARBA" id="ARBA00023027"/>
    </source>
</evidence>
<dbReference type="InterPro" id="IPR028162">
    <property type="entry name" value="Met8_C"/>
</dbReference>
<accession>A0AA38LTG9</accession>
<dbReference type="InterPro" id="IPR014776">
    <property type="entry name" value="4pyrrole_Mease_sub2"/>
</dbReference>
<dbReference type="Gene3D" id="3.40.1010.10">
    <property type="entry name" value="Cobalt-precorrin-4 Transmethylase, Domain 1"/>
    <property type="match status" value="1"/>
</dbReference>
<dbReference type="FunFam" id="3.40.1010.10:FF:000006">
    <property type="entry name" value="Siroheme synthase, putative"/>
    <property type="match status" value="1"/>
</dbReference>
<comment type="caution">
    <text evidence="15">The sequence shown here is derived from an EMBL/GenBank/DDBJ whole genome shotgun (WGS) entry which is preliminary data.</text>
</comment>
<feature type="domain" description="Tetrapyrrole methylase" evidence="12">
    <location>
        <begin position="501"/>
        <end position="717"/>
    </location>
</feature>
<evidence type="ECO:0000259" key="13">
    <source>
        <dbReference type="Pfam" id="PF14823"/>
    </source>
</evidence>
<keyword evidence="8" id="KW-0627">Porphyrin biosynthesis</keyword>
<keyword evidence="11" id="KW-1133">Transmembrane helix</keyword>
<reference evidence="15" key="1">
    <citation type="journal article" date="2022" name="G3 (Bethesda)">
        <title>High quality genome of the basidiomycete yeast Dioszegia hungarica PDD-24b-2 isolated from cloud water.</title>
        <authorList>
            <person name="Jarrige D."/>
            <person name="Haridas S."/>
            <person name="Bleykasten-Grosshans C."/>
            <person name="Joly M."/>
            <person name="Nadalig T."/>
            <person name="Sancelme M."/>
            <person name="Vuilleumier S."/>
            <person name="Grigoriev I.V."/>
            <person name="Amato P."/>
            <person name="Bringel F."/>
        </authorList>
    </citation>
    <scope>NUCLEOTIDE SEQUENCE</scope>
    <source>
        <strain evidence="15">PDD-24b-2</strain>
    </source>
</reference>
<comment type="similarity">
    <text evidence="9">In the N-terminal section; belongs to the precorrin methyltransferase family.</text>
</comment>
<dbReference type="InterPro" id="IPR050161">
    <property type="entry name" value="Siro_Cobalamin_biosynth"/>
</dbReference>
<evidence type="ECO:0000256" key="6">
    <source>
        <dbReference type="ARBA" id="ARBA00023002"/>
    </source>
</evidence>
<dbReference type="PROSITE" id="PS00840">
    <property type="entry name" value="SUMT_2"/>
    <property type="match status" value="1"/>
</dbReference>
<evidence type="ECO:0000259" key="12">
    <source>
        <dbReference type="Pfam" id="PF00590"/>
    </source>
</evidence>
<dbReference type="InterPro" id="IPR000878">
    <property type="entry name" value="4pyrrol_Mease"/>
</dbReference>
<name>A0AA38LTG9_9TREE</name>
<keyword evidence="7" id="KW-0520">NAD</keyword>
<dbReference type="GO" id="GO:0032259">
    <property type="term" value="P:methylation"/>
    <property type="evidence" value="ECO:0007669"/>
    <property type="project" value="UniProtKB-KW"/>
</dbReference>
<dbReference type="CDD" id="cd11642">
    <property type="entry name" value="SUMT"/>
    <property type="match status" value="1"/>
</dbReference>
<dbReference type="SUPFAM" id="SSF53790">
    <property type="entry name" value="Tetrapyrrole methylase"/>
    <property type="match status" value="1"/>
</dbReference>
<feature type="transmembrane region" description="Helical" evidence="11">
    <location>
        <begin position="153"/>
        <end position="177"/>
    </location>
</feature>
<dbReference type="GO" id="GO:0004851">
    <property type="term" value="F:uroporphyrin-III C-methyltransferase activity"/>
    <property type="evidence" value="ECO:0007669"/>
    <property type="project" value="TreeGrafter"/>
</dbReference>
<dbReference type="InterPro" id="IPR035996">
    <property type="entry name" value="4pyrrol_Methylase_sf"/>
</dbReference>
<dbReference type="InterPro" id="IPR003043">
    <property type="entry name" value="Uropor_MeTrfase_CS"/>
</dbReference>
<dbReference type="RefSeq" id="XP_052943121.1">
    <property type="nucleotide sequence ID" value="XM_053085966.1"/>
</dbReference>
<evidence type="ECO:0000313" key="16">
    <source>
        <dbReference type="Proteomes" id="UP001164286"/>
    </source>
</evidence>
<evidence type="ECO:0000256" key="5">
    <source>
        <dbReference type="ARBA" id="ARBA00022691"/>
    </source>
</evidence>
<sequence>MAPIVRKPGLWVSAWFAFSTIIVLWVDAGYCFNRPRSMPGGDLAWIWAPYNMVPYAAVDYIYGLPSLERGDGFPNAQALMNVFEAILNVEYLYLRHYSSRNSKLQPGQKEHNYHGHAPLVGFAATVMTCSKTLLYFWQDYFCGWCCTGHNSRWLFWTSFVAPNVTWIVVPAIVATALGRFMTEALNREYATQVAFEEHTALRQSVAAPADAKGDAKAPSEVTEADMVFTPIGRTCMVVGHNRLAASRVLSLLEAEADVITASEQEDELSEELRYRIKTGQIDYLKLDPLLEGSGWSALLKSHRVALLCVTDTLIASFRRSARSAEFIAIAASSLNIPLNISDQPRLSTFNFPSVHRFPGIAGPSSLQIAVSTNGNGCRLNARIRRDIVSRLPPDVGRATDPDTPLNAAVPQLDTPSLLNQAAFELRAVETEDEDEQLRRMRWVHQMSEYYSYEALGRMGEGDIERALGTWERKAADGGLPHHEGAVEGASTVQREEKEGGRIYLVGSGPGHPGLLTVAAATILRTATVILSDKLVPAEILALIPKTIELHIAKKFPGNNEGAQNEMMELALTAARRGETVVRLKQGDPFVYGRGGEEVLYFRQNGFECTLIPGVSSALAGPLMMGIPVTQRGVAESLILCTGVGRAGKSVQLPGYVRSRSLALLMGVARIQQIVDVLTNPAGSGRDGAAYPRNLPIAVIERASSPDQRAILSTLEHIEEALKSMEERPPGMMLIGWAVLALEGEGRVDVLDREEEGDGEVVRGWMDGQRWKVREGLGSEWAKLEGMGVVI</sequence>
<evidence type="ECO:0000256" key="10">
    <source>
        <dbReference type="RuleBase" id="RU003960"/>
    </source>
</evidence>
<keyword evidence="11" id="KW-0472">Membrane</keyword>
<dbReference type="EMBL" id="JAKWFO010000011">
    <property type="protein sequence ID" value="KAI9633344.1"/>
    <property type="molecule type" value="Genomic_DNA"/>
</dbReference>
<dbReference type="PANTHER" id="PTHR45790">
    <property type="entry name" value="SIROHEME SYNTHASE-RELATED"/>
    <property type="match status" value="1"/>
</dbReference>
<evidence type="ECO:0000256" key="4">
    <source>
        <dbReference type="ARBA" id="ARBA00022679"/>
    </source>
</evidence>
<dbReference type="Pfam" id="PF14823">
    <property type="entry name" value="Sirohm_synth_C"/>
    <property type="match status" value="1"/>
</dbReference>
<dbReference type="Gene3D" id="3.40.50.720">
    <property type="entry name" value="NAD(P)-binding Rossmann-like Domain"/>
    <property type="match status" value="1"/>
</dbReference>
<dbReference type="GO" id="GO:0019354">
    <property type="term" value="P:siroheme biosynthetic process"/>
    <property type="evidence" value="ECO:0007669"/>
    <property type="project" value="InterPro"/>
</dbReference>
<evidence type="ECO:0000256" key="1">
    <source>
        <dbReference type="ARBA" id="ARBA00012400"/>
    </source>
</evidence>